<evidence type="ECO:0000256" key="2">
    <source>
        <dbReference type="SAM" id="Phobius"/>
    </source>
</evidence>
<evidence type="ECO:0000256" key="1">
    <source>
        <dbReference type="SAM" id="MobiDB-lite"/>
    </source>
</evidence>
<dbReference type="AlphaFoldDB" id="A0A1E3TCS2"/>
<keyword evidence="4" id="KW-1185">Reference proteome</keyword>
<sequence>MNEANAGKLDTAAAPAAPNEAPEGGRLRVWVNWVLALLTVPAAAVVLVFALGAVMSTAGCSPGQCPNLGPGGISFGVLFYGAPIVAALAIVLSVFTARRRWGIAVPLCALALLVADIVIVAVTVVQ</sequence>
<feature type="region of interest" description="Disordered" evidence="1">
    <location>
        <begin position="1"/>
        <end position="21"/>
    </location>
</feature>
<reference evidence="3 4" key="1">
    <citation type="submission" date="2018-05" db="EMBL/GenBank/DDBJ databases">
        <authorList>
            <consortium name="IHU Genomes"/>
        </authorList>
    </citation>
    <scope>NUCLEOTIDE SEQUENCE [LARGE SCALE GENOMIC DNA]</scope>
    <source>
        <strain evidence="3 4">P7336</strain>
    </source>
</reference>
<keyword evidence="2" id="KW-1133">Transmembrane helix</keyword>
<dbReference type="RefSeq" id="WP_069397222.1">
    <property type="nucleotide sequence ID" value="NZ_JACKUN010000026.1"/>
</dbReference>
<feature type="transmembrane region" description="Helical" evidence="2">
    <location>
        <begin position="73"/>
        <end position="96"/>
    </location>
</feature>
<gene>
    <name evidence="3" type="ORF">MSP7336_01404</name>
</gene>
<feature type="transmembrane region" description="Helical" evidence="2">
    <location>
        <begin position="103"/>
        <end position="125"/>
    </location>
</feature>
<keyword evidence="2" id="KW-0812">Transmembrane</keyword>
<dbReference type="OrthoDB" id="4762660at2"/>
<proteinExistence type="predicted"/>
<keyword evidence="2" id="KW-0472">Membrane</keyword>
<protein>
    <submittedName>
        <fullName evidence="3">Uncharacterized protein</fullName>
    </submittedName>
</protein>
<name>A0A1E3TCS2_MYCSH</name>
<feature type="transmembrane region" description="Helical" evidence="2">
    <location>
        <begin position="30"/>
        <end position="53"/>
    </location>
</feature>
<evidence type="ECO:0000313" key="3">
    <source>
        <dbReference type="EMBL" id="SRX93169.1"/>
    </source>
</evidence>
<evidence type="ECO:0000313" key="4">
    <source>
        <dbReference type="Proteomes" id="UP000252015"/>
    </source>
</evidence>
<organism evidence="3 4">
    <name type="scientific">Mycobacterium shimoidei</name>
    <dbReference type="NCBI Taxonomy" id="29313"/>
    <lineage>
        <taxon>Bacteria</taxon>
        <taxon>Bacillati</taxon>
        <taxon>Actinomycetota</taxon>
        <taxon>Actinomycetes</taxon>
        <taxon>Mycobacteriales</taxon>
        <taxon>Mycobacteriaceae</taxon>
        <taxon>Mycobacterium</taxon>
    </lineage>
</organism>
<dbReference type="Proteomes" id="UP000252015">
    <property type="component" value="Unassembled WGS sequence"/>
</dbReference>
<dbReference type="EMBL" id="UEGW01000001">
    <property type="protein sequence ID" value="SRX93169.1"/>
    <property type="molecule type" value="Genomic_DNA"/>
</dbReference>
<accession>A0A1E3TCS2</accession>
<feature type="compositionally biased region" description="Low complexity" evidence="1">
    <location>
        <begin position="12"/>
        <end position="21"/>
    </location>
</feature>